<sequence>MGISQKPIFLGRSKMPRRPSTPCKQNGCPNLVPYGHKYCDNHKANYQLDTKSTKAKGYNAQWNKARLRYLKVQPLCVQCKVKGRLTKATVVDHITPHRGDQDLFWNQTNWQALCKSCHDRKTKTTDRYVEYTYRF</sequence>
<dbReference type="Pfam" id="PF01844">
    <property type="entry name" value="HNH"/>
    <property type="match status" value="1"/>
</dbReference>
<feature type="region of interest" description="Disordered" evidence="5">
    <location>
        <begin position="1"/>
        <end position="21"/>
    </location>
</feature>
<proteinExistence type="inferred from homology"/>
<dbReference type="Gene3D" id="1.10.30.50">
    <property type="match status" value="1"/>
</dbReference>
<keyword evidence="2" id="KW-0378">Hydrolase</keyword>
<dbReference type="AlphaFoldDB" id="Q6SZ21"/>
<dbReference type="GO" id="GO:0004519">
    <property type="term" value="F:endonuclease activity"/>
    <property type="evidence" value="ECO:0007669"/>
    <property type="project" value="InterPro"/>
</dbReference>
<evidence type="ECO:0000313" key="7">
    <source>
        <dbReference type="EMBL" id="AAR83214.1"/>
    </source>
</evidence>
<dbReference type="GO" id="GO:0005829">
    <property type="term" value="C:cytosol"/>
    <property type="evidence" value="ECO:0007669"/>
    <property type="project" value="TreeGrafter"/>
</dbReference>
<evidence type="ECO:0000256" key="1">
    <source>
        <dbReference type="ARBA" id="ARBA00022722"/>
    </source>
</evidence>
<dbReference type="PANTHER" id="PTHR41286:SF1">
    <property type="entry name" value="HNH NUCLEASE YAJD-RELATED"/>
    <property type="match status" value="1"/>
</dbReference>
<evidence type="ECO:0000256" key="5">
    <source>
        <dbReference type="SAM" id="MobiDB-lite"/>
    </source>
</evidence>
<dbReference type="CDD" id="cd00085">
    <property type="entry name" value="HNHc"/>
    <property type="match status" value="1"/>
</dbReference>
<feature type="domain" description="HNH nuclease" evidence="6">
    <location>
        <begin position="64"/>
        <end position="119"/>
    </location>
</feature>
<dbReference type="InterPro" id="IPR003615">
    <property type="entry name" value="HNH_nuc"/>
</dbReference>
<dbReference type="PANTHER" id="PTHR41286">
    <property type="entry name" value="HNH NUCLEASE YAJD-RELATED"/>
    <property type="match status" value="1"/>
</dbReference>
<dbReference type="EMBL" id="AY445042">
    <property type="protein sequence ID" value="AAR83214.1"/>
    <property type="molecule type" value="Genomic_DNA"/>
</dbReference>
<dbReference type="InterPro" id="IPR002711">
    <property type="entry name" value="HNH"/>
</dbReference>
<dbReference type="SMART" id="SM00507">
    <property type="entry name" value="HNHc"/>
    <property type="match status" value="1"/>
</dbReference>
<evidence type="ECO:0000259" key="6">
    <source>
        <dbReference type="SMART" id="SM00507"/>
    </source>
</evidence>
<organism evidence="7">
    <name type="scientific">Streptococcus pyogenes</name>
    <dbReference type="NCBI Taxonomy" id="1314"/>
    <lineage>
        <taxon>Bacteria</taxon>
        <taxon>Bacillati</taxon>
        <taxon>Bacillota</taxon>
        <taxon>Bacilli</taxon>
        <taxon>Lactobacillales</taxon>
        <taxon>Streptococcaceae</taxon>
        <taxon>Streptococcus</taxon>
    </lineage>
</organism>
<comment type="similarity">
    <text evidence="3">Belongs to the HNH nuclease family.</text>
</comment>
<protein>
    <recommendedName>
        <fullName evidence="4">Putative HNH nuclease YajD</fullName>
    </recommendedName>
</protein>
<evidence type="ECO:0000256" key="4">
    <source>
        <dbReference type="ARBA" id="ARBA00040194"/>
    </source>
</evidence>
<keyword evidence="1" id="KW-0540">Nuclease</keyword>
<evidence type="ECO:0000256" key="3">
    <source>
        <dbReference type="ARBA" id="ARBA00038412"/>
    </source>
</evidence>
<dbReference type="GO" id="GO:0003676">
    <property type="term" value="F:nucleic acid binding"/>
    <property type="evidence" value="ECO:0007669"/>
    <property type="project" value="InterPro"/>
</dbReference>
<dbReference type="GO" id="GO:0008270">
    <property type="term" value="F:zinc ion binding"/>
    <property type="evidence" value="ECO:0007669"/>
    <property type="project" value="InterPro"/>
</dbReference>
<name>Q6SZ21_STRPY</name>
<reference evidence="7" key="1">
    <citation type="journal article" date="2003" name="J. Infect. Dis.">
        <title>Structure and distribution of an unusual chimeric genetic element encoding macrolide resistance in phylogenetically diverse clones of group A Streptococcus.</title>
        <authorList>
            <person name="Banks D.J."/>
            <person name="Porcella S.F."/>
            <person name="Barbian K.D."/>
            <person name="Martin J.M."/>
            <person name="Musser J.M."/>
        </authorList>
    </citation>
    <scope>NUCLEOTIDE SEQUENCE</scope>
</reference>
<dbReference type="GO" id="GO:0016787">
    <property type="term" value="F:hydrolase activity"/>
    <property type="evidence" value="ECO:0007669"/>
    <property type="project" value="UniProtKB-KW"/>
</dbReference>
<accession>Q6SZ21</accession>
<evidence type="ECO:0000256" key="2">
    <source>
        <dbReference type="ARBA" id="ARBA00022801"/>
    </source>
</evidence>